<feature type="transmembrane region" description="Helical" evidence="5">
    <location>
        <begin position="575"/>
        <end position="599"/>
    </location>
</feature>
<feature type="chain" id="PRO_5010998748" evidence="6">
    <location>
        <begin position="22"/>
        <end position="778"/>
    </location>
</feature>
<accession>A0A1Y1X6Q0</accession>
<feature type="transmembrane region" description="Helical" evidence="5">
    <location>
        <begin position="456"/>
        <end position="479"/>
    </location>
</feature>
<keyword evidence="9" id="KW-1185">Reference proteome</keyword>
<organism evidence="8 9">
    <name type="scientific">Anaeromyces robustus</name>
    <dbReference type="NCBI Taxonomy" id="1754192"/>
    <lineage>
        <taxon>Eukaryota</taxon>
        <taxon>Fungi</taxon>
        <taxon>Fungi incertae sedis</taxon>
        <taxon>Chytridiomycota</taxon>
        <taxon>Chytridiomycota incertae sedis</taxon>
        <taxon>Neocallimastigomycetes</taxon>
        <taxon>Neocallimastigales</taxon>
        <taxon>Neocallimastigaceae</taxon>
        <taxon>Anaeromyces</taxon>
    </lineage>
</organism>
<dbReference type="Gene3D" id="3.40.190.10">
    <property type="entry name" value="Periplasmic binding protein-like II"/>
    <property type="match status" value="2"/>
</dbReference>
<evidence type="ECO:0000256" key="4">
    <source>
        <dbReference type="ARBA" id="ARBA00023136"/>
    </source>
</evidence>
<feature type="transmembrane region" description="Helical" evidence="5">
    <location>
        <begin position="611"/>
        <end position="631"/>
    </location>
</feature>
<feature type="transmembrane region" description="Helical" evidence="5">
    <location>
        <begin position="643"/>
        <end position="664"/>
    </location>
</feature>
<comment type="subcellular location">
    <subcellularLocation>
        <location evidence="1">Membrane</location>
        <topology evidence="1">Multi-pass membrane protein</topology>
    </subcellularLocation>
</comment>
<evidence type="ECO:0000313" key="9">
    <source>
        <dbReference type="Proteomes" id="UP000193944"/>
    </source>
</evidence>
<dbReference type="OrthoDB" id="2118873at2759"/>
<comment type="caution">
    <text evidence="8">The sequence shown here is derived from an EMBL/GenBank/DDBJ whole genome shotgun (WGS) entry which is preliminary data.</text>
</comment>
<feature type="domain" description="G-protein coupled receptors family 3 profile" evidence="7">
    <location>
        <begin position="426"/>
        <end position="656"/>
    </location>
</feature>
<dbReference type="Pfam" id="PF13416">
    <property type="entry name" value="SBP_bac_8"/>
    <property type="match status" value="1"/>
</dbReference>
<dbReference type="GO" id="GO:0016020">
    <property type="term" value="C:membrane"/>
    <property type="evidence" value="ECO:0007669"/>
    <property type="project" value="UniProtKB-SubCell"/>
</dbReference>
<evidence type="ECO:0000256" key="2">
    <source>
        <dbReference type="ARBA" id="ARBA00022692"/>
    </source>
</evidence>
<protein>
    <submittedName>
        <fullName evidence="8">Periplasmic binding protein-like II</fullName>
    </submittedName>
</protein>
<dbReference type="Proteomes" id="UP000193944">
    <property type="component" value="Unassembled WGS sequence"/>
</dbReference>
<keyword evidence="3 5" id="KW-1133">Transmembrane helix</keyword>
<proteinExistence type="predicted"/>
<evidence type="ECO:0000259" key="7">
    <source>
        <dbReference type="Pfam" id="PF00003"/>
    </source>
</evidence>
<evidence type="ECO:0000256" key="5">
    <source>
        <dbReference type="SAM" id="Phobius"/>
    </source>
</evidence>
<dbReference type="InterPro" id="IPR017978">
    <property type="entry name" value="GPCR_3_C"/>
</dbReference>
<reference evidence="8 9" key="1">
    <citation type="submission" date="2016-08" db="EMBL/GenBank/DDBJ databases">
        <title>A Parts List for Fungal Cellulosomes Revealed by Comparative Genomics.</title>
        <authorList>
            <consortium name="DOE Joint Genome Institute"/>
            <person name="Haitjema C.H."/>
            <person name="Gilmore S.P."/>
            <person name="Henske J.K."/>
            <person name="Solomon K.V."/>
            <person name="De Groot R."/>
            <person name="Kuo A."/>
            <person name="Mondo S.J."/>
            <person name="Salamov A.A."/>
            <person name="Labutti K."/>
            <person name="Zhao Z."/>
            <person name="Chiniquy J."/>
            <person name="Barry K."/>
            <person name="Brewer H.M."/>
            <person name="Purvine S.O."/>
            <person name="Wright A.T."/>
            <person name="Boxma B."/>
            <person name="Van Alen T."/>
            <person name="Hackstein J.H."/>
            <person name="Baker S.E."/>
            <person name="Grigoriev I.V."/>
            <person name="O'Malley M.A."/>
        </authorList>
    </citation>
    <scope>NUCLEOTIDE SEQUENCE [LARGE SCALE GENOMIC DNA]</scope>
    <source>
        <strain evidence="8 9">S4</strain>
    </source>
</reference>
<feature type="transmembrane region" description="Helical" evidence="5">
    <location>
        <begin position="491"/>
        <end position="510"/>
    </location>
</feature>
<evidence type="ECO:0000256" key="6">
    <source>
        <dbReference type="SAM" id="SignalP"/>
    </source>
</evidence>
<gene>
    <name evidence="8" type="ORF">BCR32DRAFT_293544</name>
</gene>
<dbReference type="GO" id="GO:0004930">
    <property type="term" value="F:G protein-coupled receptor activity"/>
    <property type="evidence" value="ECO:0007669"/>
    <property type="project" value="InterPro"/>
</dbReference>
<dbReference type="InterPro" id="IPR006059">
    <property type="entry name" value="SBP"/>
</dbReference>
<name>A0A1Y1X6Q0_9FUNG</name>
<dbReference type="STRING" id="1754192.A0A1Y1X6Q0"/>
<evidence type="ECO:0000313" key="8">
    <source>
        <dbReference type="EMBL" id="ORX80974.1"/>
    </source>
</evidence>
<dbReference type="PANTHER" id="PTHR43649:SF17">
    <property type="entry name" value="ABC TRANSPORTER SOLUTE BINDING PROTEIN-SUGAR TRANSPORT"/>
    <property type="match status" value="1"/>
</dbReference>
<feature type="transmembrane region" description="Helical" evidence="5">
    <location>
        <begin position="531"/>
        <end position="555"/>
    </location>
</feature>
<keyword evidence="2 5" id="KW-0812">Transmembrane</keyword>
<feature type="signal peptide" evidence="6">
    <location>
        <begin position="1"/>
        <end position="21"/>
    </location>
</feature>
<dbReference type="Pfam" id="PF00003">
    <property type="entry name" value="7tm_3"/>
    <property type="match status" value="1"/>
</dbReference>
<keyword evidence="4 5" id="KW-0472">Membrane</keyword>
<keyword evidence="6" id="KW-0732">Signal</keyword>
<dbReference type="EMBL" id="MCFG01000130">
    <property type="protein sequence ID" value="ORX80974.1"/>
    <property type="molecule type" value="Genomic_DNA"/>
</dbReference>
<evidence type="ECO:0000256" key="1">
    <source>
        <dbReference type="ARBA" id="ARBA00004141"/>
    </source>
</evidence>
<dbReference type="AlphaFoldDB" id="A0A1Y1X6Q0"/>
<dbReference type="PANTHER" id="PTHR43649">
    <property type="entry name" value="ARABINOSE-BINDING PROTEIN-RELATED"/>
    <property type="match status" value="1"/>
</dbReference>
<feature type="transmembrane region" description="Helical" evidence="5">
    <location>
        <begin position="424"/>
        <end position="449"/>
    </location>
</feature>
<dbReference type="SUPFAM" id="SSF53850">
    <property type="entry name" value="Periplasmic binding protein-like II"/>
    <property type="match status" value="1"/>
</dbReference>
<reference evidence="8 9" key="2">
    <citation type="submission" date="2016-08" db="EMBL/GenBank/DDBJ databases">
        <title>Pervasive Adenine N6-methylation of Active Genes in Fungi.</title>
        <authorList>
            <consortium name="DOE Joint Genome Institute"/>
            <person name="Mondo S.J."/>
            <person name="Dannebaum R.O."/>
            <person name="Kuo R.C."/>
            <person name="Labutti K."/>
            <person name="Haridas S."/>
            <person name="Kuo A."/>
            <person name="Salamov A."/>
            <person name="Ahrendt S.R."/>
            <person name="Lipzen A."/>
            <person name="Sullivan W."/>
            <person name="Andreopoulos W.B."/>
            <person name="Clum A."/>
            <person name="Lindquist E."/>
            <person name="Daum C."/>
            <person name="Ramamoorthy G.K."/>
            <person name="Gryganskyi A."/>
            <person name="Culley D."/>
            <person name="Magnuson J.K."/>
            <person name="James T.Y."/>
            <person name="O'Malley M.A."/>
            <person name="Stajich J.E."/>
            <person name="Spatafora J.W."/>
            <person name="Visel A."/>
            <person name="Grigoriev I.V."/>
        </authorList>
    </citation>
    <scope>NUCLEOTIDE SEQUENCE [LARGE SCALE GENOMIC DNA]</scope>
    <source>
        <strain evidence="8 9">S4</strain>
    </source>
</reference>
<evidence type="ECO:0000256" key="3">
    <source>
        <dbReference type="ARBA" id="ARBA00022989"/>
    </source>
</evidence>
<sequence length="778" mass="90641">MMNISRYIFLLFSLHIFIVKGVKLEVLAFAYEETSSVYTYFETEFNKYSENNNLDITLKLTILSNLNTTYSFSSYGITTDTLLKKKSYKYDLIFFDSLYIKNYEPYLLDFKEYIPKKTIEKFDQNVLNQMCIHNNRLIGFPLKLGYSVLYSNKELLDRYNKTIPKTWNELLQTSKYILEEEKKLNNTNLIGYNGLFNDAESGFCSAYEFIYSYRNTVDSPYPGFTSEEAINALGMMKKLKDEISSNSIFMSNDVFAVTKLLDQSGLFIKFWLLQKPVIEKIPFYLSVLPGHIEGISGSTMCGYNLGVKRNLSEENRKASIKVMEFFISDEFQKQLVKNDIMVSAIPEIYHDKEVCENIDCELFKSLQTVIRPINKVNNIDEYIDKFRNYIYDYLYGEETAYNALSHIDDLTKIHYISLDKNQSYTGIITLFIVYTFIGLMTFSLIFVSLENFMPFFTFLPSSFWVLSVFGSICFLSSSLTEINQITSLKCYLKIIVLCFGFTLTLTPISYRLIISLPETNKFVEYVYKHKFIYIIFFILIDILICSLFFFEGFNVEDVLGNDEMYFQRCKFANSTGYIVVFTELVYKGLLMGLVLFLAFADWNINSIYYDLRFVVGLIYVDIILLTIYLLINIIKINNYRAKFYINGSLFIVLSISNYILIYGYRLVIAFLNKKNLKSTFINNVNSKFVNNENTTMANSDQQVTEYCKTDYINNNPTIISTNNFETETKSIATNSNMHSSINSRSSKIVKKILSYHYATEINEMVDNYESSILYKIKE</sequence>
<dbReference type="InterPro" id="IPR050490">
    <property type="entry name" value="Bact_solute-bd_prot1"/>
</dbReference>